<dbReference type="PROSITE" id="PS50819">
    <property type="entry name" value="INTEIN_ENDONUCLEASE"/>
    <property type="match status" value="1"/>
</dbReference>
<dbReference type="Gene3D" id="3.40.50.300">
    <property type="entry name" value="P-loop containing nucleotide triphosphate hydrolases"/>
    <property type="match status" value="1"/>
</dbReference>
<dbReference type="InterPro" id="IPR025420">
    <property type="entry name" value="DUF4143"/>
</dbReference>
<keyword evidence="2" id="KW-0067">ATP-binding</keyword>
<dbReference type="PANTHER" id="PTHR33295">
    <property type="entry name" value="ATPASE"/>
    <property type="match status" value="1"/>
</dbReference>
<dbReference type="GO" id="GO:0004519">
    <property type="term" value="F:endonuclease activity"/>
    <property type="evidence" value="ECO:0007669"/>
    <property type="project" value="InterPro"/>
</dbReference>
<dbReference type="GO" id="GO:0005524">
    <property type="term" value="F:ATP binding"/>
    <property type="evidence" value="ECO:0007669"/>
    <property type="project" value="UniProtKB-KW"/>
</dbReference>
<dbReference type="EMBL" id="DRBS01000127">
    <property type="protein sequence ID" value="HDD43876.1"/>
    <property type="molecule type" value="Genomic_DNA"/>
</dbReference>
<dbReference type="SUPFAM" id="SSF52540">
    <property type="entry name" value="P-loop containing nucleoside triphosphate hydrolases"/>
    <property type="match status" value="1"/>
</dbReference>
<protein>
    <submittedName>
        <fullName evidence="2">ATP-binding protein</fullName>
    </submittedName>
</protein>
<feature type="domain" description="DOD-type homing endonuclease" evidence="1">
    <location>
        <begin position="193"/>
        <end position="282"/>
    </location>
</feature>
<keyword evidence="2" id="KW-0547">Nucleotide-binding</keyword>
<dbReference type="AlphaFoldDB" id="A0A7C0U229"/>
<dbReference type="InterPro" id="IPR041682">
    <property type="entry name" value="AAA_14"/>
</dbReference>
<evidence type="ECO:0000313" key="2">
    <source>
        <dbReference type="EMBL" id="HDD43876.1"/>
    </source>
</evidence>
<dbReference type="InterPro" id="IPR004042">
    <property type="entry name" value="Intein_endonuc_central"/>
</dbReference>
<dbReference type="InterPro" id="IPR027417">
    <property type="entry name" value="P-loop_NTPase"/>
</dbReference>
<dbReference type="Pfam" id="PF13173">
    <property type="entry name" value="AAA_14"/>
    <property type="match status" value="1"/>
</dbReference>
<evidence type="ECO:0000259" key="1">
    <source>
        <dbReference type="PROSITE" id="PS50819"/>
    </source>
</evidence>
<dbReference type="Proteomes" id="UP000886289">
    <property type="component" value="Unassembled WGS sequence"/>
</dbReference>
<reference evidence="2" key="1">
    <citation type="journal article" date="2020" name="mSystems">
        <title>Genome- and Community-Level Interaction Insights into Carbon Utilization and Element Cycling Functions of Hydrothermarchaeota in Hydrothermal Sediment.</title>
        <authorList>
            <person name="Zhou Z."/>
            <person name="Liu Y."/>
            <person name="Xu W."/>
            <person name="Pan J."/>
            <person name="Luo Z.H."/>
            <person name="Li M."/>
        </authorList>
    </citation>
    <scope>NUCLEOTIDE SEQUENCE [LARGE SCALE GENOMIC DNA]</scope>
    <source>
        <strain evidence="2">HyVt-233</strain>
    </source>
</reference>
<sequence>MEIAEFNPWWETGSIEKEIKSLRRRFLFETLKEYLSRKQVDVIIGLRRVGKTVLMQHLIDHLLTSGTNPKEIFYFSFDIEKEDLDKIIKEYEEKILKDRIKNKKIYLFFDEIHKLKDWENKIKVLYDLNLKIKIVLSGSSSLNLMKQSRESLAGRAKFHYLSPLTFKEFLAFKNEKIPEKEDFEIYKRKLSILLNEFVLKGFPETLPMNEREIKEYIRELVIERIIYRDIPESFGVEDTEIIRILAEYIFENPGIILNIDALSRDLGRHKKTIRNALNYLELSFLIKRTSNLRGSFLATSRKNKKGYPLHPCLALTKDEDKILETVVRSEINAQYYWRRNNKEVDFILKKEDDIIPIEVKNKEKVDKKDTKGLLKFCSLFNVDKAYLISRGEDRIIRIDDKKIVVIPITKFLLL</sequence>
<proteinExistence type="predicted"/>
<dbReference type="PANTHER" id="PTHR33295:SF8">
    <property type="entry name" value="AAA+ ATPASE DOMAIN-CONTAINING PROTEIN"/>
    <property type="match status" value="1"/>
</dbReference>
<comment type="caution">
    <text evidence="2">The sequence shown here is derived from an EMBL/GenBank/DDBJ whole genome shotgun (WGS) entry which is preliminary data.</text>
</comment>
<gene>
    <name evidence="2" type="ORF">ENG63_03320</name>
</gene>
<dbReference type="Pfam" id="PF13635">
    <property type="entry name" value="DUF4143"/>
    <property type="match status" value="1"/>
</dbReference>
<accession>A0A7C0U229</accession>
<name>A0A7C0U229_DESA2</name>
<organism evidence="2">
    <name type="scientific">Desulfofervidus auxilii</name>
    <dbReference type="NCBI Taxonomy" id="1621989"/>
    <lineage>
        <taxon>Bacteria</taxon>
        <taxon>Pseudomonadati</taxon>
        <taxon>Thermodesulfobacteriota</taxon>
        <taxon>Candidatus Desulfofervidia</taxon>
        <taxon>Candidatus Desulfofervidales</taxon>
        <taxon>Candidatus Desulfofervidaceae</taxon>
        <taxon>Candidatus Desulfofervidus</taxon>
    </lineage>
</organism>